<dbReference type="GO" id="GO:0005634">
    <property type="term" value="C:nucleus"/>
    <property type="evidence" value="ECO:0007669"/>
    <property type="project" value="UniProtKB-SubCell"/>
</dbReference>
<dbReference type="Pfam" id="PF01661">
    <property type="entry name" value="Macro"/>
    <property type="match status" value="3"/>
</dbReference>
<dbReference type="GO" id="GO:0005737">
    <property type="term" value="C:cytoplasm"/>
    <property type="evidence" value="ECO:0007669"/>
    <property type="project" value="TreeGrafter"/>
</dbReference>
<evidence type="ECO:0000259" key="8">
    <source>
        <dbReference type="PROSITE" id="PS50102"/>
    </source>
</evidence>
<evidence type="ECO:0008006" key="13">
    <source>
        <dbReference type="Google" id="ProtNLM"/>
    </source>
</evidence>
<dbReference type="PANTHER" id="PTHR14453">
    <property type="entry name" value="PARP/ZINC FINGER CCCH TYPE DOMAIN CONTAINING PROTEIN"/>
    <property type="match status" value="1"/>
</dbReference>
<feature type="region of interest" description="Disordered" evidence="7">
    <location>
        <begin position="114"/>
        <end position="133"/>
    </location>
</feature>
<dbReference type="PROSITE" id="PS51154">
    <property type="entry name" value="MACRO"/>
    <property type="match status" value="3"/>
</dbReference>
<dbReference type="GO" id="GO:0010629">
    <property type="term" value="P:negative regulation of gene expression"/>
    <property type="evidence" value="ECO:0007669"/>
    <property type="project" value="TreeGrafter"/>
</dbReference>
<dbReference type="InterPro" id="IPR052056">
    <property type="entry name" value="Mono-ARTD/PARP"/>
</dbReference>
<name>A0A433U860_ELYCH</name>
<keyword evidence="4" id="KW-0520">NAD</keyword>
<gene>
    <name evidence="11" type="ORF">EGW08_002271</name>
</gene>
<feature type="domain" description="RRM" evidence="8">
    <location>
        <begin position="6"/>
        <end position="97"/>
    </location>
</feature>
<dbReference type="InterPro" id="IPR035979">
    <property type="entry name" value="RBD_domain_sf"/>
</dbReference>
<feature type="compositionally biased region" description="Basic and acidic residues" evidence="7">
    <location>
        <begin position="402"/>
        <end position="421"/>
    </location>
</feature>
<dbReference type="SMART" id="SM00506">
    <property type="entry name" value="A1pp"/>
    <property type="match status" value="3"/>
</dbReference>
<feature type="region of interest" description="Disordered" evidence="7">
    <location>
        <begin position="963"/>
        <end position="986"/>
    </location>
</feature>
<dbReference type="SUPFAM" id="SSF54928">
    <property type="entry name" value="RNA-binding domain, RBD"/>
    <property type="match status" value="1"/>
</dbReference>
<feature type="region of interest" description="Disordered" evidence="7">
    <location>
        <begin position="1170"/>
        <end position="1196"/>
    </location>
</feature>
<dbReference type="PANTHER" id="PTHR14453:SF67">
    <property type="entry name" value="POLY [ADP-RIBOSE] POLYMERASE"/>
    <property type="match status" value="1"/>
</dbReference>
<dbReference type="InterPro" id="IPR012677">
    <property type="entry name" value="Nucleotide-bd_a/b_plait_sf"/>
</dbReference>
<sequence length="1540" mass="172834">MAGQENCIKVTDLPEDITEDDIRIIFQNRRRQGGGPIQKITLDTIGTKRCALIYFKEPEAVDIILARGDTVTIDDYSVPVSRHKGDKRQSKTAHSKNTASDKFVSATSERLQREVKKAKINKPSEQIREKSTPSNFDFEEDGQFELVVKSTIKATVRDVCKSKVFYILYLEDPKVSKDKFDESSLLLDCLNKVLYVTFDDEDGAIRACQQKHGRDSNFVKVEMASKEDFDTYPNKVLVHGFDLKDQSKRKTFLDFVYRQTRLKVQDIIQWREPWSAILVFDEDECENIVEICWKLRTEFQGIKILTAPVFKTKTVSVSGLPPKFDKCLLQRYLSNRRSGGGPVDSLNMQNNVAIVTFKEEEHFFGVLEKKNHCLESYELKIEPYYDCLSTSAFKRSPSSKTLARDSTPEEKMEDATSFKENEPEEQSEDDDAEYIGDEEFSLAFERKDIILLQRTDILKQFRRKYPTVKMTVKAEDSSVNGRGDSSLHKVMAELLQMSIHKFKSEKLSQLSKPQLELLKEESLQDEINKKFQEDKKQVVLVVEDNTPVIYYIAPTSIENLISIVNKFIYEETRKLPDPNSKLLLLSKQGQEFLGSLSKASDGSPLPVLIKYNEHDNSLLTVAPQLMRAELHHRIDEFLKENVMDVKNITLSEGKVQFINRYKKTVMGSLKEDAKNVGVMVKESQTSFEVRGKRDEVATLVKRLISIRDAIFIEEFSLKFFGIKEYMSEREGKSIKEDIEKKFSCCIFLNSDGDSRKSLSRQGPPVAMKPIAEPQTVATADLLGYTLHFMQGDLLGLKAKAIANPIDETKQLKNIGNLSRNILSQGGAQIQTDLLKAVDSELVTVTGSGNLQTCQHILHVVLQNFNFGGGNSVKTAVAAVLDCASRRRISSVGFPCLGSGKSFGYPNLTVCMQTMSAIKEHIESGIVSPVDIYLCDKSDEMLSSLIDRCEQTFPEFHINRLIELKSKPQPGPTPKPRRYLNPGSTQQKDFGHLRIKLHQGEITKWKIQTIVISVDKSLDLRKGTLAKLVSRHGGDTVQQELKDNYSDGIQTGKFAQSSGGNLKCEHIFYACIGHWKGDNGPQAKQMQSLIEEILAGANSIPVTSIALPALGTGNLKYPSDVVANVFCDAISNFARSNPSSTLKNIDIVIYPQDTEVYHAFQAELAGDAARRSRKPKNFFDDDEDDEDIDNRDDSNDTSSGGAFGFIKSVGKMVSSFMKKDGNKISYGPVTLTITKGDITQEKSDAIVCSIKNSMDLSASGAVCKDLLKKCGASLQAECNNQQMAMQQTGVAMTSASGLPCQNIYFVSMEKFSTSWDRGVLQVLQEAANGGATSIALPLLGSGAKNPNMDKIKKKFLAGVEKYGQSQNISLKDVRLVIFSQEMFDFFVAKAARPGSASKQDENPPKETLKPKPKVSDKVDLKLYANDDSHADKIKQDLIQTYKSKLASHKMDEKRIKQLSSQQIHDLEHVAWENRVQITVRQEEGVVVLRSFFPFTKVITMLTSLMLEAVESHHKALHQATTTAIVWQYQDKGDKWTNFEPL</sequence>
<keyword evidence="12" id="KW-1185">Reference proteome</keyword>
<dbReference type="EMBL" id="RQTK01000043">
    <property type="protein sequence ID" value="RUS90004.1"/>
    <property type="molecule type" value="Genomic_DNA"/>
</dbReference>
<feature type="compositionally biased region" description="Basic residues" evidence="7">
    <location>
        <begin position="81"/>
        <end position="94"/>
    </location>
</feature>
<accession>A0A433U860</accession>
<comment type="caution">
    <text evidence="11">The sequence shown here is derived from an EMBL/GenBank/DDBJ whole genome shotgun (WGS) entry which is preliminary data.</text>
</comment>
<evidence type="ECO:0000256" key="6">
    <source>
        <dbReference type="PROSITE-ProRule" id="PRU00176"/>
    </source>
</evidence>
<dbReference type="OrthoDB" id="5987649at2759"/>
<evidence type="ECO:0000256" key="2">
    <source>
        <dbReference type="ARBA" id="ARBA00022676"/>
    </source>
</evidence>
<dbReference type="GO" id="GO:0003723">
    <property type="term" value="F:RNA binding"/>
    <property type="evidence" value="ECO:0007669"/>
    <property type="project" value="UniProtKB-UniRule"/>
</dbReference>
<dbReference type="Gene3D" id="3.40.220.10">
    <property type="entry name" value="Leucine Aminopeptidase, subunit E, domain 1"/>
    <property type="match status" value="3"/>
</dbReference>
<keyword evidence="6" id="KW-0694">RNA-binding</keyword>
<evidence type="ECO:0000313" key="11">
    <source>
        <dbReference type="EMBL" id="RUS90004.1"/>
    </source>
</evidence>
<dbReference type="GO" id="GO:0016757">
    <property type="term" value="F:glycosyltransferase activity"/>
    <property type="evidence" value="ECO:0007669"/>
    <property type="project" value="UniProtKB-KW"/>
</dbReference>
<reference evidence="11 12" key="1">
    <citation type="submission" date="2019-01" db="EMBL/GenBank/DDBJ databases">
        <title>A draft genome assembly of the solar-powered sea slug Elysia chlorotica.</title>
        <authorList>
            <person name="Cai H."/>
            <person name="Li Q."/>
            <person name="Fang X."/>
            <person name="Li J."/>
            <person name="Curtis N.E."/>
            <person name="Altenburger A."/>
            <person name="Shibata T."/>
            <person name="Feng M."/>
            <person name="Maeda T."/>
            <person name="Schwartz J.A."/>
            <person name="Shigenobu S."/>
            <person name="Lundholm N."/>
            <person name="Nishiyama T."/>
            <person name="Yang H."/>
            <person name="Hasebe M."/>
            <person name="Li S."/>
            <person name="Pierce S.K."/>
            <person name="Wang J."/>
        </authorList>
    </citation>
    <scope>NUCLEOTIDE SEQUENCE [LARGE SCALE GENOMIC DNA]</scope>
    <source>
        <strain evidence="11">EC2010</strain>
        <tissue evidence="11">Whole organism of an adult</tissue>
    </source>
</reference>
<dbReference type="Proteomes" id="UP000271974">
    <property type="component" value="Unassembled WGS sequence"/>
</dbReference>
<keyword evidence="2" id="KW-0328">Glycosyltransferase</keyword>
<evidence type="ECO:0000259" key="10">
    <source>
        <dbReference type="PROSITE" id="PS51154"/>
    </source>
</evidence>
<dbReference type="InterPro" id="IPR000504">
    <property type="entry name" value="RRM_dom"/>
</dbReference>
<dbReference type="GO" id="GO:0003714">
    <property type="term" value="F:transcription corepressor activity"/>
    <property type="evidence" value="ECO:0007669"/>
    <property type="project" value="TreeGrafter"/>
</dbReference>
<evidence type="ECO:0000256" key="5">
    <source>
        <dbReference type="ARBA" id="ARBA00023242"/>
    </source>
</evidence>
<keyword evidence="5" id="KW-0539">Nucleus</keyword>
<proteinExistence type="predicted"/>
<organism evidence="11 12">
    <name type="scientific">Elysia chlorotica</name>
    <name type="common">Eastern emerald elysia</name>
    <name type="synonym">Sea slug</name>
    <dbReference type="NCBI Taxonomy" id="188477"/>
    <lineage>
        <taxon>Eukaryota</taxon>
        <taxon>Metazoa</taxon>
        <taxon>Spiralia</taxon>
        <taxon>Lophotrochozoa</taxon>
        <taxon>Mollusca</taxon>
        <taxon>Gastropoda</taxon>
        <taxon>Heterobranchia</taxon>
        <taxon>Euthyneura</taxon>
        <taxon>Panpulmonata</taxon>
        <taxon>Sacoglossa</taxon>
        <taxon>Placobranchoidea</taxon>
        <taxon>Plakobranchidae</taxon>
        <taxon>Elysia</taxon>
    </lineage>
</organism>
<feature type="domain" description="WWE" evidence="9">
    <location>
        <begin position="1510"/>
        <end position="1540"/>
    </location>
</feature>
<dbReference type="Gene3D" id="3.30.70.330">
    <property type="match status" value="2"/>
</dbReference>
<dbReference type="InterPro" id="IPR043472">
    <property type="entry name" value="Macro_dom-like"/>
</dbReference>
<feature type="compositionally biased region" description="Polar residues" evidence="7">
    <location>
        <begin position="95"/>
        <end position="107"/>
    </location>
</feature>
<feature type="region of interest" description="Disordered" evidence="7">
    <location>
        <begin position="398"/>
        <end position="431"/>
    </location>
</feature>
<evidence type="ECO:0000256" key="4">
    <source>
        <dbReference type="ARBA" id="ARBA00023027"/>
    </source>
</evidence>
<evidence type="ECO:0000256" key="1">
    <source>
        <dbReference type="ARBA" id="ARBA00004123"/>
    </source>
</evidence>
<feature type="region of interest" description="Disordered" evidence="7">
    <location>
        <begin position="81"/>
        <end position="107"/>
    </location>
</feature>
<dbReference type="InterPro" id="IPR004170">
    <property type="entry name" value="WWE_dom"/>
</dbReference>
<dbReference type="InterPro" id="IPR002589">
    <property type="entry name" value="Macro_dom"/>
</dbReference>
<dbReference type="SUPFAM" id="SSF52949">
    <property type="entry name" value="Macro domain-like"/>
    <property type="match status" value="3"/>
</dbReference>
<feature type="compositionally biased region" description="Acidic residues" evidence="7">
    <location>
        <begin position="1179"/>
        <end position="1189"/>
    </location>
</feature>
<evidence type="ECO:0000259" key="9">
    <source>
        <dbReference type="PROSITE" id="PS50918"/>
    </source>
</evidence>
<dbReference type="PROSITE" id="PS50918">
    <property type="entry name" value="WWE"/>
    <property type="match status" value="1"/>
</dbReference>
<feature type="domain" description="Macro" evidence="10">
    <location>
        <begin position="1217"/>
        <end position="1393"/>
    </location>
</feature>
<dbReference type="STRING" id="188477.A0A433U860"/>
<protein>
    <recommendedName>
        <fullName evidence="13">PARP</fullName>
    </recommendedName>
</protein>
<dbReference type="SMART" id="SM00360">
    <property type="entry name" value="RRM"/>
    <property type="match status" value="2"/>
</dbReference>
<feature type="domain" description="Macro" evidence="10">
    <location>
        <begin position="981"/>
        <end position="1167"/>
    </location>
</feature>
<comment type="subcellular location">
    <subcellularLocation>
        <location evidence="1">Nucleus</location>
    </subcellularLocation>
</comment>
<dbReference type="PROSITE" id="PS50102">
    <property type="entry name" value="RRM"/>
    <property type="match status" value="1"/>
</dbReference>
<evidence type="ECO:0000313" key="12">
    <source>
        <dbReference type="Proteomes" id="UP000271974"/>
    </source>
</evidence>
<evidence type="ECO:0000256" key="3">
    <source>
        <dbReference type="ARBA" id="ARBA00022679"/>
    </source>
</evidence>
<keyword evidence="3" id="KW-0808">Transferase</keyword>
<feature type="compositionally biased region" description="Acidic residues" evidence="7">
    <location>
        <begin position="422"/>
        <end position="431"/>
    </location>
</feature>
<feature type="domain" description="Macro" evidence="10">
    <location>
        <begin position="773"/>
        <end position="952"/>
    </location>
</feature>
<dbReference type="Pfam" id="PF23085">
    <property type="entry name" value="RRM_PARP14_3"/>
    <property type="match status" value="2"/>
</dbReference>
<evidence type="ECO:0000256" key="7">
    <source>
        <dbReference type="SAM" id="MobiDB-lite"/>
    </source>
</evidence>